<dbReference type="EMBL" id="VSRR010080604">
    <property type="protein sequence ID" value="MPC89315.1"/>
    <property type="molecule type" value="Genomic_DNA"/>
</dbReference>
<proteinExistence type="predicted"/>
<gene>
    <name evidence="2" type="ORF">E2C01_084255</name>
</gene>
<feature type="compositionally biased region" description="Basic and acidic residues" evidence="1">
    <location>
        <begin position="13"/>
        <end position="37"/>
    </location>
</feature>
<accession>A0A5B7J3I9</accession>
<sequence length="60" mass="6955">MFGEACSWGAMETKNEGSEGRREGELNKGMEGREALRRGAKRRRNGEVESLREEWIRRDV</sequence>
<evidence type="ECO:0000313" key="3">
    <source>
        <dbReference type="Proteomes" id="UP000324222"/>
    </source>
</evidence>
<comment type="caution">
    <text evidence="2">The sequence shown here is derived from an EMBL/GenBank/DDBJ whole genome shotgun (WGS) entry which is preliminary data.</text>
</comment>
<dbReference type="Proteomes" id="UP000324222">
    <property type="component" value="Unassembled WGS sequence"/>
</dbReference>
<protein>
    <submittedName>
        <fullName evidence="2">Uncharacterized protein</fullName>
    </submittedName>
</protein>
<keyword evidence="3" id="KW-1185">Reference proteome</keyword>
<evidence type="ECO:0000313" key="2">
    <source>
        <dbReference type="EMBL" id="MPC89315.1"/>
    </source>
</evidence>
<organism evidence="2 3">
    <name type="scientific">Portunus trituberculatus</name>
    <name type="common">Swimming crab</name>
    <name type="synonym">Neptunus trituberculatus</name>
    <dbReference type="NCBI Taxonomy" id="210409"/>
    <lineage>
        <taxon>Eukaryota</taxon>
        <taxon>Metazoa</taxon>
        <taxon>Ecdysozoa</taxon>
        <taxon>Arthropoda</taxon>
        <taxon>Crustacea</taxon>
        <taxon>Multicrustacea</taxon>
        <taxon>Malacostraca</taxon>
        <taxon>Eumalacostraca</taxon>
        <taxon>Eucarida</taxon>
        <taxon>Decapoda</taxon>
        <taxon>Pleocyemata</taxon>
        <taxon>Brachyura</taxon>
        <taxon>Eubrachyura</taxon>
        <taxon>Portunoidea</taxon>
        <taxon>Portunidae</taxon>
        <taxon>Portuninae</taxon>
        <taxon>Portunus</taxon>
    </lineage>
</organism>
<evidence type="ECO:0000256" key="1">
    <source>
        <dbReference type="SAM" id="MobiDB-lite"/>
    </source>
</evidence>
<dbReference type="AlphaFoldDB" id="A0A5B7J3I9"/>
<reference evidence="2 3" key="1">
    <citation type="submission" date="2019-05" db="EMBL/GenBank/DDBJ databases">
        <title>Another draft genome of Portunus trituberculatus and its Hox gene families provides insights of decapod evolution.</title>
        <authorList>
            <person name="Jeong J.-H."/>
            <person name="Song I."/>
            <person name="Kim S."/>
            <person name="Choi T."/>
            <person name="Kim D."/>
            <person name="Ryu S."/>
            <person name="Kim W."/>
        </authorList>
    </citation>
    <scope>NUCLEOTIDE SEQUENCE [LARGE SCALE GENOMIC DNA]</scope>
    <source>
        <tissue evidence="2">Muscle</tissue>
    </source>
</reference>
<feature type="region of interest" description="Disordered" evidence="1">
    <location>
        <begin position="1"/>
        <end position="46"/>
    </location>
</feature>
<name>A0A5B7J3I9_PORTR</name>